<dbReference type="GeneID" id="9588521"/>
<sequence>MTPTTTIRWLANAVNVLPGRPNATTGGHPNDIFGWRNTFKLKWARKCPYNLPRQPNVIVSGLLNDLLNPLASYLLKLSMLTRASMSSRDSPMPQRPGSSMTFTARPECANVSRARPIIWWPGSPMMPSTVSLYPHPLPNATQERQCPRRIANALASSPKNTKDTKLGQLNDFVDIAPRAA</sequence>
<organism evidence="2">
    <name type="scientific">Schizophyllum commune (strain H4-8 / FGSC 9210)</name>
    <name type="common">Split gill fungus</name>
    <dbReference type="NCBI Taxonomy" id="578458"/>
    <lineage>
        <taxon>Eukaryota</taxon>
        <taxon>Fungi</taxon>
        <taxon>Dikarya</taxon>
        <taxon>Basidiomycota</taxon>
        <taxon>Agaricomycotina</taxon>
        <taxon>Agaricomycetes</taxon>
        <taxon>Agaricomycetidae</taxon>
        <taxon>Agaricales</taxon>
        <taxon>Schizophyllaceae</taxon>
        <taxon>Schizophyllum</taxon>
    </lineage>
</organism>
<dbReference type="RefSeq" id="XP_003030669.1">
    <property type="nucleotide sequence ID" value="XM_003030623.1"/>
</dbReference>
<dbReference type="HOGENOM" id="CLU_1497071_0_0_1"/>
<evidence type="ECO:0000313" key="2">
    <source>
        <dbReference type="Proteomes" id="UP000007431"/>
    </source>
</evidence>
<dbReference type="VEuPathDB" id="FungiDB:SCHCODRAFT_02600826"/>
<dbReference type="EMBL" id="GL377308">
    <property type="protein sequence ID" value="EFI95766.1"/>
    <property type="molecule type" value="Genomic_DNA"/>
</dbReference>
<dbReference type="KEGG" id="scm:SCHCO_02600826"/>
<protein>
    <submittedName>
        <fullName evidence="1">Uncharacterized protein</fullName>
    </submittedName>
</protein>
<dbReference type="OrthoDB" id="10640302at2759"/>
<name>D8QA42_SCHCM</name>
<dbReference type="AlphaFoldDB" id="D8QA42"/>
<gene>
    <name evidence="1" type="ORF">SCHCODRAFT_236153</name>
</gene>
<accession>D8QA42</accession>
<evidence type="ECO:0000313" key="1">
    <source>
        <dbReference type="EMBL" id="EFI95766.1"/>
    </source>
</evidence>
<dbReference type="Proteomes" id="UP000007431">
    <property type="component" value="Unassembled WGS sequence"/>
</dbReference>
<keyword evidence="2" id="KW-1185">Reference proteome</keyword>
<reference evidence="1 2" key="1">
    <citation type="journal article" date="2010" name="Nat. Biotechnol.">
        <title>Genome sequence of the model mushroom Schizophyllum commune.</title>
        <authorList>
            <person name="Ohm R.A."/>
            <person name="de Jong J.F."/>
            <person name="Lugones L.G."/>
            <person name="Aerts A."/>
            <person name="Kothe E."/>
            <person name="Stajich J.E."/>
            <person name="de Vries R.P."/>
            <person name="Record E."/>
            <person name="Levasseur A."/>
            <person name="Baker S.E."/>
            <person name="Bartholomew K.A."/>
            <person name="Coutinho P.M."/>
            <person name="Erdmann S."/>
            <person name="Fowler T.J."/>
            <person name="Gathman A.C."/>
            <person name="Lombard V."/>
            <person name="Henrissat B."/>
            <person name="Knabe N."/>
            <person name="Kuees U."/>
            <person name="Lilly W.W."/>
            <person name="Lindquist E."/>
            <person name="Lucas S."/>
            <person name="Magnuson J.K."/>
            <person name="Piumi F."/>
            <person name="Raudaskoski M."/>
            <person name="Salamov A."/>
            <person name="Schmutz J."/>
            <person name="Schwarze F.W.M.R."/>
            <person name="vanKuyk P.A."/>
            <person name="Horton J.S."/>
            <person name="Grigoriev I.V."/>
            <person name="Woesten H.A.B."/>
        </authorList>
    </citation>
    <scope>NUCLEOTIDE SEQUENCE [LARGE SCALE GENOMIC DNA]</scope>
    <source>
        <strain evidence="2">H4-8 / FGSC 9210</strain>
    </source>
</reference>
<proteinExistence type="predicted"/>
<dbReference type="InParanoid" id="D8QA42"/>